<evidence type="ECO:0000259" key="1">
    <source>
        <dbReference type="Pfam" id="PF05419"/>
    </source>
</evidence>
<dbReference type="Pfam" id="PF13191">
    <property type="entry name" value="AAA_16"/>
    <property type="match status" value="1"/>
</dbReference>
<evidence type="ECO:0000313" key="5">
    <source>
        <dbReference type="Proteomes" id="UP001328733"/>
    </source>
</evidence>
<dbReference type="InterPro" id="IPR024983">
    <property type="entry name" value="CHAT_dom"/>
</dbReference>
<dbReference type="InterPro" id="IPR041664">
    <property type="entry name" value="AAA_16"/>
</dbReference>
<dbReference type="Gene3D" id="3.40.50.300">
    <property type="entry name" value="P-loop containing nucleotide triphosphate hydrolases"/>
    <property type="match status" value="1"/>
</dbReference>
<organism evidence="4 5">
    <name type="scientific">Pannus brasiliensis CCIBt3594</name>
    <dbReference type="NCBI Taxonomy" id="1427578"/>
    <lineage>
        <taxon>Bacteria</taxon>
        <taxon>Bacillati</taxon>
        <taxon>Cyanobacteriota</taxon>
        <taxon>Cyanophyceae</taxon>
        <taxon>Oscillatoriophycideae</taxon>
        <taxon>Chroococcales</taxon>
        <taxon>Microcystaceae</taxon>
        <taxon>Pannus</taxon>
    </lineage>
</organism>
<dbReference type="InterPro" id="IPR037215">
    <property type="entry name" value="GUN4-like_sf"/>
</dbReference>
<name>A0AAW9QXX4_9CHRO</name>
<feature type="domain" description="Orc1-like AAA ATPase" evidence="3">
    <location>
        <begin position="377"/>
        <end position="488"/>
    </location>
</feature>
<dbReference type="InterPro" id="IPR008629">
    <property type="entry name" value="GUN4-like"/>
</dbReference>
<feature type="domain" description="CHAT" evidence="2">
    <location>
        <begin position="59"/>
        <end position="327"/>
    </location>
</feature>
<proteinExistence type="predicted"/>
<evidence type="ECO:0000259" key="2">
    <source>
        <dbReference type="Pfam" id="PF12770"/>
    </source>
</evidence>
<dbReference type="RefSeq" id="WP_332865954.1">
    <property type="nucleotide sequence ID" value="NZ_JBAFSM010000029.1"/>
</dbReference>
<dbReference type="InterPro" id="IPR027417">
    <property type="entry name" value="P-loop_NTPase"/>
</dbReference>
<dbReference type="Pfam" id="PF05419">
    <property type="entry name" value="GUN4"/>
    <property type="match status" value="1"/>
</dbReference>
<dbReference type="EMBL" id="JBAFSM010000029">
    <property type="protein sequence ID" value="MEG3438473.1"/>
    <property type="molecule type" value="Genomic_DNA"/>
</dbReference>
<dbReference type="SUPFAM" id="SSF140869">
    <property type="entry name" value="GUN4-like"/>
    <property type="match status" value="1"/>
</dbReference>
<evidence type="ECO:0000313" key="4">
    <source>
        <dbReference type="EMBL" id="MEG3438473.1"/>
    </source>
</evidence>
<dbReference type="Pfam" id="PF12770">
    <property type="entry name" value="CHAT"/>
    <property type="match status" value="1"/>
</dbReference>
<evidence type="ECO:0000259" key="3">
    <source>
        <dbReference type="Pfam" id="PF13191"/>
    </source>
</evidence>
<reference evidence="4 5" key="1">
    <citation type="submission" date="2024-01" db="EMBL/GenBank/DDBJ databases">
        <title>Genomic insights into the taxonomy and metabolism of the cyanobacterium Pannus brasiliensis CCIBt3594.</title>
        <authorList>
            <person name="Machado M."/>
            <person name="Botero N.B."/>
            <person name="Andreote A.P.D."/>
            <person name="Feitosa A.M.T."/>
            <person name="Popin R."/>
            <person name="Sivonen K."/>
            <person name="Fiore M.F."/>
        </authorList>
    </citation>
    <scope>NUCLEOTIDE SEQUENCE [LARGE SCALE GENOMIC DNA]</scope>
    <source>
        <strain evidence="4 5">CCIBt3594</strain>
    </source>
</reference>
<comment type="caution">
    <text evidence="4">The sequence shown here is derived from an EMBL/GenBank/DDBJ whole genome shotgun (WGS) entry which is preliminary data.</text>
</comment>
<dbReference type="Proteomes" id="UP001328733">
    <property type="component" value="Unassembled WGS sequence"/>
</dbReference>
<dbReference type="SUPFAM" id="SSF52540">
    <property type="entry name" value="P-loop containing nucleoside triphosphate hydrolases"/>
    <property type="match status" value="1"/>
</dbReference>
<sequence length="931" mass="108855">MKILHVDLHENGIDRVDFRYFWDNPNEIKSYTRSLSRIQQRTKKADTDYYTRIPVDFRETGKSLYDWLDGSDRILDGELNKHRREGIILAISTSQGLARLPWELLHDGRNFLIAGMPPIIPVRWVKTEGEKQLHFMNNPVNRALNVLFMASSARDVLPELDFEAEEAKILEATRGKPLSLVVEESGCLAELCEWVKAKERDYFDVIHLTGHAELKNGKPYFITETEYGDRQDTSAEDIAEGLAFNLPKLLFLSGCKTGYADDDEVLSLAEELLKLGATAVLGWGKPVRDWEASDAAAVFYQELATGSAVTEALSKTYRALLQNQARDWHGLRLYVTGNVPGELVTRGQRRPLPVVSTVEEFIDPDTRHLRVAPREMFVGRRRELQECLRVLKTAITRQTGVFIQGMGGNGKSTIAARLCDRLPDHDKIVWWRQVDETALVDRLGDQLRNREQRSALRDASEDLKFRLRDLFETLEKPFLFVFDDFEWNLEYRKNRYLLKTEVAEVMNALIWAIEQTNYYHGIIITCRYDFEWKYLGSFYGLRGLRSLTKADLQKKLRRLENFNNPNLDESYFQRALQLADGNPRLLEWLNDDVLSREDIDSQLSHYENSPDGWRDRVIWRLENQPKLEIDETLEKVIGHCLIYEIPVPWTALEAVCESIPNYREKLQQAKQRGLIEESIDNREEKLYRASHLPCIDLPQEEQELFALSRIAAETLDRIWGNRKNQDEEKWCEIFRLSFLDTENPRRFREGFSKMLSFYYNPQSDNAFEKELRRTKNCLSKNRVFENLERYLLEKNWRKADEETAWICYQIMVIDDYKDFHKLFREVSKEFIEKIDILWSESSQGEFGLKIQAKLYQKIGGTEKYDNKIWNDFVDLVGYGTFNTTIKTGNLPELMYHFYSVRWGDSPYRLGGDFAINGFRALWVSIFSRVKT</sequence>
<protein>
    <submittedName>
        <fullName evidence="4">CHAT domain-containing protein</fullName>
    </submittedName>
</protein>
<keyword evidence="5" id="KW-1185">Reference proteome</keyword>
<gene>
    <name evidence="4" type="ORF">V0288_15180</name>
</gene>
<feature type="domain" description="GUN4-like" evidence="1">
    <location>
        <begin position="781"/>
        <end position="879"/>
    </location>
</feature>
<dbReference type="AlphaFoldDB" id="A0AAW9QXX4"/>
<accession>A0AAW9QXX4</accession>